<dbReference type="EMBL" id="JAHCDA010000001">
    <property type="protein sequence ID" value="MBS7810544.1"/>
    <property type="molecule type" value="Genomic_DNA"/>
</dbReference>
<keyword evidence="1" id="KW-0472">Membrane</keyword>
<organism evidence="2 3">
    <name type="scientific">Roseococcus pinisoli</name>
    <dbReference type="NCBI Taxonomy" id="2835040"/>
    <lineage>
        <taxon>Bacteria</taxon>
        <taxon>Pseudomonadati</taxon>
        <taxon>Pseudomonadota</taxon>
        <taxon>Alphaproteobacteria</taxon>
        <taxon>Acetobacterales</taxon>
        <taxon>Roseomonadaceae</taxon>
        <taxon>Roseococcus</taxon>
    </lineage>
</organism>
<feature type="transmembrane region" description="Helical" evidence="1">
    <location>
        <begin position="12"/>
        <end position="29"/>
    </location>
</feature>
<dbReference type="Proteomes" id="UP000766336">
    <property type="component" value="Unassembled WGS sequence"/>
</dbReference>
<keyword evidence="1" id="KW-0812">Transmembrane</keyword>
<evidence type="ECO:0000313" key="2">
    <source>
        <dbReference type="EMBL" id="MBS7810544.1"/>
    </source>
</evidence>
<comment type="caution">
    <text evidence="2">The sequence shown here is derived from an EMBL/GenBank/DDBJ whole genome shotgun (WGS) entry which is preliminary data.</text>
</comment>
<proteinExistence type="predicted"/>
<name>A0ABS5QA05_9PROT</name>
<gene>
    <name evidence="2" type="ORF">KHU32_06320</name>
</gene>
<protein>
    <submittedName>
        <fullName evidence="2">Uncharacterized protein</fullName>
    </submittedName>
</protein>
<accession>A0ABS5QA05</accession>
<reference evidence="2 3" key="1">
    <citation type="submission" date="2021-05" db="EMBL/GenBank/DDBJ databases">
        <title>Roseococcus sp. XZZS9, whole genome shotgun sequencing project.</title>
        <authorList>
            <person name="Zhao G."/>
            <person name="Shen L."/>
        </authorList>
    </citation>
    <scope>NUCLEOTIDE SEQUENCE [LARGE SCALE GENOMIC DNA]</scope>
    <source>
        <strain evidence="2 3">XZZS9</strain>
    </source>
</reference>
<keyword evidence="1" id="KW-1133">Transmembrane helix</keyword>
<sequence length="125" mass="13587">MPAPRINMEVSLGHIIQMCVIVGGGLILYGRGDERAASTAAAVAGFDVRLTRELAEVRGSIDSLRVIVNPIGALNTRLAEVERRLTEQDTRDNDQDRRLGAQAEAIATLRARVEFVAQPGRRVVP</sequence>
<evidence type="ECO:0000256" key="1">
    <source>
        <dbReference type="SAM" id="Phobius"/>
    </source>
</evidence>
<dbReference type="RefSeq" id="WP_213669157.1">
    <property type="nucleotide sequence ID" value="NZ_JAHCDA010000001.1"/>
</dbReference>
<evidence type="ECO:0000313" key="3">
    <source>
        <dbReference type="Proteomes" id="UP000766336"/>
    </source>
</evidence>
<keyword evidence="3" id="KW-1185">Reference proteome</keyword>